<dbReference type="InterPro" id="IPR035906">
    <property type="entry name" value="MetI-like_sf"/>
</dbReference>
<dbReference type="Pfam" id="PF00528">
    <property type="entry name" value="BPD_transp_1"/>
    <property type="match status" value="1"/>
</dbReference>
<feature type="transmembrane region" description="Helical" evidence="11">
    <location>
        <begin position="138"/>
        <end position="157"/>
    </location>
</feature>
<dbReference type="PROSITE" id="PS50928">
    <property type="entry name" value="ABC_TM1"/>
    <property type="match status" value="1"/>
</dbReference>
<keyword evidence="5" id="KW-0997">Cell inner membrane</keyword>
<evidence type="ECO:0000313" key="13">
    <source>
        <dbReference type="EMBL" id="MDQ2095909.1"/>
    </source>
</evidence>
<keyword evidence="6 11" id="KW-0812">Transmembrane</keyword>
<dbReference type="PANTHER" id="PTHR43848:SF5">
    <property type="entry name" value="SPERMIDINE_PUTRESCINE TRANSPORT SYSTEM PERMEASE PROTEIN POTC"/>
    <property type="match status" value="1"/>
</dbReference>
<dbReference type="GO" id="GO:0005886">
    <property type="term" value="C:plasma membrane"/>
    <property type="evidence" value="ECO:0007669"/>
    <property type="project" value="UniProtKB-SubCell"/>
</dbReference>
<evidence type="ECO:0000256" key="3">
    <source>
        <dbReference type="ARBA" id="ARBA00022448"/>
    </source>
</evidence>
<protein>
    <recommendedName>
        <fullName evidence="10">Spermidine/putrescine transport system permease protein PotC</fullName>
    </recommendedName>
</protein>
<comment type="subcellular location">
    <subcellularLocation>
        <location evidence="1">Cell inner membrane</location>
        <topology evidence="1">Multi-pass membrane protein</topology>
    </subcellularLocation>
    <subcellularLocation>
        <location evidence="11">Cell membrane</location>
        <topology evidence="11">Multi-pass membrane protein</topology>
    </subcellularLocation>
</comment>
<keyword evidence="3 11" id="KW-0813">Transport</keyword>
<evidence type="ECO:0000313" key="14">
    <source>
        <dbReference type="Proteomes" id="UP001227162"/>
    </source>
</evidence>
<evidence type="ECO:0000256" key="8">
    <source>
        <dbReference type="ARBA" id="ARBA00023136"/>
    </source>
</evidence>
<feature type="transmembrane region" description="Helical" evidence="11">
    <location>
        <begin position="240"/>
        <end position="261"/>
    </location>
</feature>
<evidence type="ECO:0000256" key="7">
    <source>
        <dbReference type="ARBA" id="ARBA00022989"/>
    </source>
</evidence>
<name>A0AAJ1UAF3_9RHOB</name>
<organism evidence="13 14">
    <name type="scientific">Rhodalgimonas zhirmunskyi</name>
    <dbReference type="NCBI Taxonomy" id="2964767"/>
    <lineage>
        <taxon>Bacteria</taxon>
        <taxon>Pseudomonadati</taxon>
        <taxon>Pseudomonadota</taxon>
        <taxon>Alphaproteobacteria</taxon>
        <taxon>Rhodobacterales</taxon>
        <taxon>Roseobacteraceae</taxon>
        <taxon>Rhodalgimonas</taxon>
    </lineage>
</organism>
<gene>
    <name evidence="13" type="ORF">NOI20_17445</name>
</gene>
<keyword evidence="7 11" id="KW-1133">Transmembrane helix</keyword>
<evidence type="ECO:0000256" key="2">
    <source>
        <dbReference type="ARBA" id="ARBA00007069"/>
    </source>
</evidence>
<evidence type="ECO:0000256" key="6">
    <source>
        <dbReference type="ARBA" id="ARBA00022692"/>
    </source>
</evidence>
<dbReference type="PANTHER" id="PTHR43848">
    <property type="entry name" value="PUTRESCINE TRANSPORT SYSTEM PERMEASE PROTEIN POTI"/>
    <property type="match status" value="1"/>
</dbReference>
<dbReference type="GO" id="GO:0055085">
    <property type="term" value="P:transmembrane transport"/>
    <property type="evidence" value="ECO:0007669"/>
    <property type="project" value="InterPro"/>
</dbReference>
<dbReference type="Proteomes" id="UP001227162">
    <property type="component" value="Unassembled WGS sequence"/>
</dbReference>
<evidence type="ECO:0000256" key="11">
    <source>
        <dbReference type="RuleBase" id="RU363032"/>
    </source>
</evidence>
<proteinExistence type="inferred from homology"/>
<dbReference type="AlphaFoldDB" id="A0AAJ1UAF3"/>
<evidence type="ECO:0000259" key="12">
    <source>
        <dbReference type="PROSITE" id="PS50928"/>
    </source>
</evidence>
<dbReference type="CDD" id="cd06261">
    <property type="entry name" value="TM_PBP2"/>
    <property type="match status" value="1"/>
</dbReference>
<dbReference type="InterPro" id="IPR051789">
    <property type="entry name" value="Bact_Polyamine_Transport"/>
</dbReference>
<feature type="domain" description="ABC transmembrane type-1" evidence="12">
    <location>
        <begin position="69"/>
        <end position="258"/>
    </location>
</feature>
<dbReference type="RefSeq" id="WP_317627525.1">
    <property type="nucleotide sequence ID" value="NZ_JANFFA010000006.1"/>
</dbReference>
<dbReference type="Gene3D" id="1.10.3720.10">
    <property type="entry name" value="MetI-like"/>
    <property type="match status" value="1"/>
</dbReference>
<evidence type="ECO:0000256" key="10">
    <source>
        <dbReference type="ARBA" id="ARBA00039580"/>
    </source>
</evidence>
<evidence type="ECO:0000256" key="4">
    <source>
        <dbReference type="ARBA" id="ARBA00022475"/>
    </source>
</evidence>
<evidence type="ECO:0000256" key="9">
    <source>
        <dbReference type="ARBA" id="ARBA00037216"/>
    </source>
</evidence>
<dbReference type="InterPro" id="IPR000515">
    <property type="entry name" value="MetI-like"/>
</dbReference>
<keyword evidence="8 11" id="KW-0472">Membrane</keyword>
<feature type="transmembrane region" description="Helical" evidence="11">
    <location>
        <begin position="73"/>
        <end position="95"/>
    </location>
</feature>
<comment type="similarity">
    <text evidence="2">Belongs to the binding-protein-dependent transport system permease family. CysTW subfamily.</text>
</comment>
<keyword evidence="14" id="KW-1185">Reference proteome</keyword>
<accession>A0AAJ1UAF3</accession>
<comment type="function">
    <text evidence="9">Required for the activity of the bacterial periplasmic transport system of putrescine and spermidine.</text>
</comment>
<feature type="transmembrane region" description="Helical" evidence="11">
    <location>
        <begin position="12"/>
        <end position="36"/>
    </location>
</feature>
<feature type="transmembrane region" description="Helical" evidence="11">
    <location>
        <begin position="107"/>
        <end position="132"/>
    </location>
</feature>
<evidence type="ECO:0000256" key="5">
    <source>
        <dbReference type="ARBA" id="ARBA00022519"/>
    </source>
</evidence>
<reference evidence="13" key="1">
    <citation type="submission" date="2022-07" db="EMBL/GenBank/DDBJ databases">
        <authorList>
            <person name="Otstavnykh N."/>
            <person name="Isaeva M."/>
            <person name="Bystritskaya E."/>
        </authorList>
    </citation>
    <scope>NUCLEOTIDE SEQUENCE</scope>
    <source>
        <strain evidence="13">10Alg 79</strain>
    </source>
</reference>
<comment type="caution">
    <text evidence="13">The sequence shown here is derived from an EMBL/GenBank/DDBJ whole genome shotgun (WGS) entry which is preliminary data.</text>
</comment>
<feature type="transmembrane region" description="Helical" evidence="11">
    <location>
        <begin position="185"/>
        <end position="207"/>
    </location>
</feature>
<sequence length="276" mass="29770">MAAKPDLKRFPGFFALTLLCLFLLYAPLVIVMIYSFNDSQSITIWGGTSLRWYGDVFWGPEADKFKQAAINSLAIATAAAIAATTIATMSATAMLRAGHFRGKGASFALINLPLMVPEIVTAVATLIFFSAIGFTTGYATILIAHIVFCIPFAYLPIAARMEGVEEVYEQAAQDLYATRWEAFRLILLPLMAPGILSGFLLAFIISLDDFIITNFVKGAGIETLPTAIFGAVKQGIKPNIMAISTLLLGVSILFVTLSYFAGRIGQKTKTPTGETT</sequence>
<keyword evidence="4" id="KW-1003">Cell membrane</keyword>
<evidence type="ECO:0000256" key="1">
    <source>
        <dbReference type="ARBA" id="ARBA00004429"/>
    </source>
</evidence>
<dbReference type="EMBL" id="JANFFA010000006">
    <property type="protein sequence ID" value="MDQ2095909.1"/>
    <property type="molecule type" value="Genomic_DNA"/>
</dbReference>
<dbReference type="SUPFAM" id="SSF161098">
    <property type="entry name" value="MetI-like"/>
    <property type="match status" value="1"/>
</dbReference>
<reference evidence="13" key="2">
    <citation type="submission" date="2023-04" db="EMBL/GenBank/DDBJ databases">
        <title>'Rhodoalgimonas zhirmunskyi' gen. nov., isolated from a red alga.</title>
        <authorList>
            <person name="Nedashkovskaya O.I."/>
            <person name="Otstavnykh N.Y."/>
            <person name="Bystritskaya E.P."/>
            <person name="Balabanova L.A."/>
            <person name="Isaeva M.P."/>
        </authorList>
    </citation>
    <scope>NUCLEOTIDE SEQUENCE</scope>
    <source>
        <strain evidence="13">10Alg 79</strain>
    </source>
</reference>